<keyword evidence="4 7" id="KW-1133">Transmembrane helix</keyword>
<keyword evidence="5 7" id="KW-0472">Membrane</keyword>
<feature type="transmembrane region" description="Helical" evidence="7">
    <location>
        <begin position="242"/>
        <end position="265"/>
    </location>
</feature>
<feature type="transmembrane region" description="Helical" evidence="7">
    <location>
        <begin position="116"/>
        <end position="136"/>
    </location>
</feature>
<evidence type="ECO:0000256" key="1">
    <source>
        <dbReference type="ARBA" id="ARBA00004141"/>
    </source>
</evidence>
<feature type="compositionally biased region" description="Acidic residues" evidence="6">
    <location>
        <begin position="457"/>
        <end position="466"/>
    </location>
</feature>
<evidence type="ECO:0000256" key="4">
    <source>
        <dbReference type="ARBA" id="ARBA00022989"/>
    </source>
</evidence>
<feature type="compositionally biased region" description="Basic residues" evidence="6">
    <location>
        <begin position="1"/>
        <end position="13"/>
    </location>
</feature>
<feature type="transmembrane region" description="Helical" evidence="7">
    <location>
        <begin position="382"/>
        <end position="401"/>
    </location>
</feature>
<feature type="transmembrane region" description="Helical" evidence="7">
    <location>
        <begin position="188"/>
        <end position="204"/>
    </location>
</feature>
<feature type="transmembrane region" description="Helical" evidence="7">
    <location>
        <begin position="330"/>
        <end position="352"/>
    </location>
</feature>
<dbReference type="Proteomes" id="UP000245119">
    <property type="component" value="Linkage Group LG2"/>
</dbReference>
<evidence type="ECO:0000256" key="6">
    <source>
        <dbReference type="SAM" id="MobiDB-lite"/>
    </source>
</evidence>
<comment type="subcellular location">
    <subcellularLocation>
        <location evidence="1">Membrane</location>
        <topology evidence="1">Multi-pass membrane protein</topology>
    </subcellularLocation>
</comment>
<dbReference type="PANTHER" id="PTHR43243">
    <property type="entry name" value="INNER MEMBRANE TRANSPORTER YGJI-RELATED"/>
    <property type="match status" value="1"/>
</dbReference>
<name>A0A2T7PPS0_POMCA</name>
<dbReference type="GO" id="GO:0015171">
    <property type="term" value="F:amino acid transmembrane transporter activity"/>
    <property type="evidence" value="ECO:0007669"/>
    <property type="project" value="TreeGrafter"/>
</dbReference>
<evidence type="ECO:0000313" key="9">
    <source>
        <dbReference type="EMBL" id="PVD35405.1"/>
    </source>
</evidence>
<feature type="transmembrane region" description="Helical" evidence="7">
    <location>
        <begin position="407"/>
        <end position="429"/>
    </location>
</feature>
<dbReference type="PANTHER" id="PTHR43243:SF4">
    <property type="entry name" value="CATIONIC AMINO ACID TRANSPORTER 4"/>
    <property type="match status" value="1"/>
</dbReference>
<keyword evidence="2" id="KW-0813">Transport</keyword>
<dbReference type="STRING" id="400727.A0A2T7PPS0"/>
<proteinExistence type="predicted"/>
<reference evidence="9 10" key="1">
    <citation type="submission" date="2018-04" db="EMBL/GenBank/DDBJ databases">
        <title>The genome of golden apple snail Pomacea canaliculata provides insight into stress tolerance and invasive adaptation.</title>
        <authorList>
            <person name="Liu C."/>
            <person name="Liu B."/>
            <person name="Ren Y."/>
            <person name="Zhang Y."/>
            <person name="Wang H."/>
            <person name="Li S."/>
            <person name="Jiang F."/>
            <person name="Yin L."/>
            <person name="Zhang G."/>
            <person name="Qian W."/>
            <person name="Fan W."/>
        </authorList>
    </citation>
    <scope>NUCLEOTIDE SEQUENCE [LARGE SCALE GENOMIC DNA]</scope>
    <source>
        <strain evidence="9">SZHN2017</strain>
        <tissue evidence="9">Muscle</tissue>
    </source>
</reference>
<accession>A0A2T7PPS0</accession>
<feature type="domain" description="Amino acid permease/ SLC12A" evidence="8">
    <location>
        <begin position="54"/>
        <end position="427"/>
    </location>
</feature>
<dbReference type="EMBL" id="PZQS01000002">
    <property type="protein sequence ID" value="PVD35405.1"/>
    <property type="molecule type" value="Genomic_DNA"/>
</dbReference>
<feature type="region of interest" description="Disordered" evidence="6">
    <location>
        <begin position="1"/>
        <end position="36"/>
    </location>
</feature>
<feature type="transmembrane region" description="Helical" evidence="7">
    <location>
        <begin position="54"/>
        <end position="76"/>
    </location>
</feature>
<evidence type="ECO:0000256" key="7">
    <source>
        <dbReference type="SAM" id="Phobius"/>
    </source>
</evidence>
<dbReference type="Pfam" id="PF00324">
    <property type="entry name" value="AA_permease"/>
    <property type="match status" value="1"/>
</dbReference>
<keyword evidence="10" id="KW-1185">Reference proteome</keyword>
<protein>
    <recommendedName>
        <fullName evidence="8">Amino acid permease/ SLC12A domain-containing protein</fullName>
    </recommendedName>
</protein>
<evidence type="ECO:0000256" key="5">
    <source>
        <dbReference type="ARBA" id="ARBA00023136"/>
    </source>
</evidence>
<evidence type="ECO:0000256" key="2">
    <source>
        <dbReference type="ARBA" id="ARBA00022448"/>
    </source>
</evidence>
<comment type="caution">
    <text evidence="9">The sequence shown here is derived from an EMBL/GenBank/DDBJ whole genome shotgun (WGS) entry which is preliminary data.</text>
</comment>
<evidence type="ECO:0000256" key="3">
    <source>
        <dbReference type="ARBA" id="ARBA00022692"/>
    </source>
</evidence>
<feature type="transmembrane region" description="Helical" evidence="7">
    <location>
        <begin position="82"/>
        <end position="104"/>
    </location>
</feature>
<evidence type="ECO:0000313" key="10">
    <source>
        <dbReference type="Proteomes" id="UP000245119"/>
    </source>
</evidence>
<keyword evidence="3 7" id="KW-0812">Transmembrane</keyword>
<feature type="compositionally biased region" description="Basic residues" evidence="6">
    <location>
        <begin position="500"/>
        <end position="509"/>
    </location>
</feature>
<organism evidence="9 10">
    <name type="scientific">Pomacea canaliculata</name>
    <name type="common">Golden apple snail</name>
    <dbReference type="NCBI Taxonomy" id="400727"/>
    <lineage>
        <taxon>Eukaryota</taxon>
        <taxon>Metazoa</taxon>
        <taxon>Spiralia</taxon>
        <taxon>Lophotrochozoa</taxon>
        <taxon>Mollusca</taxon>
        <taxon>Gastropoda</taxon>
        <taxon>Caenogastropoda</taxon>
        <taxon>Architaenioglossa</taxon>
        <taxon>Ampullarioidea</taxon>
        <taxon>Ampullariidae</taxon>
        <taxon>Pomacea</taxon>
    </lineage>
</organism>
<dbReference type="AlphaFoldDB" id="A0A2T7PPS0"/>
<feature type="transmembrane region" description="Helical" evidence="7">
    <location>
        <begin position="216"/>
        <end position="236"/>
    </location>
</feature>
<dbReference type="Gene3D" id="1.20.1740.10">
    <property type="entry name" value="Amino acid/polyamine transporter I"/>
    <property type="match status" value="1"/>
</dbReference>
<dbReference type="GO" id="GO:0005886">
    <property type="term" value="C:plasma membrane"/>
    <property type="evidence" value="ECO:0007669"/>
    <property type="project" value="TreeGrafter"/>
</dbReference>
<feature type="transmembrane region" description="Helical" evidence="7">
    <location>
        <begin position="286"/>
        <end position="310"/>
    </location>
</feature>
<evidence type="ECO:0000259" key="8">
    <source>
        <dbReference type="Pfam" id="PF00324"/>
    </source>
</evidence>
<sequence length="509" mass="53939">MTRRHAQCRRSQRHLPAGSYAPLPSAGEDGEQGVASGEGAQGAELKACLTTLDLVSLGVGSCLGTGVYLTTGLVASTMAGPAGVISLLVAGLVSILSGLCYAELAGLCPKTSGSAYMYAYITVGELAAFVIGWGLVVEYVIGTAAGGGPERDIGLSHQWPCVRSHGTACRKNWFVACSQSCLGRLDPVAAAICLLLTVLLASGVEMSARVNNLFNAINMLVLLFFVLASLVLGSFHNWVSVGFLPLGLTGVLHAIPTSYFAYIGFDTVATTGEEAKNPETSIPRSILLSVVINCLAYITVLACLTFALPYNLLHHDTALTDLFPQLKFPVGKYIIALGAVSGLFAAAFGSMFPLPRVLSAMAADGLIFRSLGKICPKRRTPLRATVLSGVVAMVMATFVKLDLLIELVLIGTLLAYVLVAFAVLLMRYARVDGQGSEWRDAVRGTDNPSLQTHSDAENDVDVEDEECKPSETEVDSATFRRHSAQHCEPTPDAPRDARVGRNRGKRSSL</sequence>
<feature type="region of interest" description="Disordered" evidence="6">
    <location>
        <begin position="439"/>
        <end position="509"/>
    </location>
</feature>
<dbReference type="OrthoDB" id="3900342at2759"/>
<gene>
    <name evidence="9" type="ORF">C0Q70_02367</name>
</gene>
<dbReference type="InterPro" id="IPR004841">
    <property type="entry name" value="AA-permease/SLC12A_dom"/>
</dbReference>